<gene>
    <name evidence="13" type="ORF">GSTUAT00007756001</name>
</gene>
<dbReference type="AlphaFoldDB" id="A0A292PM17"/>
<feature type="compositionally biased region" description="Basic and acidic residues" evidence="10">
    <location>
        <begin position="678"/>
        <end position="693"/>
    </location>
</feature>
<accession>A0A292PM17</accession>
<feature type="compositionally biased region" description="Basic and acidic residues" evidence="10">
    <location>
        <begin position="65"/>
        <end position="74"/>
    </location>
</feature>
<dbReference type="Proteomes" id="UP001412239">
    <property type="component" value="Unassembled WGS sequence"/>
</dbReference>
<keyword evidence="6" id="KW-0963">Cytoplasm</keyword>
<comment type="similarity">
    <text evidence="4">Belongs to the DNA polymerase type-B-like family.</text>
</comment>
<organism evidence="13 14">
    <name type="scientific">Tuber aestivum</name>
    <name type="common">summer truffle</name>
    <dbReference type="NCBI Taxonomy" id="59557"/>
    <lineage>
        <taxon>Eukaryota</taxon>
        <taxon>Fungi</taxon>
        <taxon>Dikarya</taxon>
        <taxon>Ascomycota</taxon>
        <taxon>Pezizomycotina</taxon>
        <taxon>Pezizomycetes</taxon>
        <taxon>Pezizales</taxon>
        <taxon>Tuberaceae</taxon>
        <taxon>Tuber</taxon>
    </lineage>
</organism>
<feature type="domain" description="Poly(A) RNA polymerase mitochondrial-like central palm" evidence="12">
    <location>
        <begin position="328"/>
        <end position="469"/>
    </location>
</feature>
<evidence type="ECO:0000256" key="3">
    <source>
        <dbReference type="ARBA" id="ARBA00004496"/>
    </source>
</evidence>
<keyword evidence="9" id="KW-0460">Magnesium</keyword>
<evidence type="ECO:0000256" key="9">
    <source>
        <dbReference type="ARBA" id="ARBA00022842"/>
    </source>
</evidence>
<feature type="region of interest" description="Disordered" evidence="10">
    <location>
        <begin position="1"/>
        <end position="313"/>
    </location>
</feature>
<evidence type="ECO:0000256" key="5">
    <source>
        <dbReference type="ARBA" id="ARBA00012388"/>
    </source>
</evidence>
<feature type="compositionally biased region" description="Polar residues" evidence="10">
    <location>
        <begin position="37"/>
        <end position="50"/>
    </location>
</feature>
<dbReference type="SUPFAM" id="SSF81631">
    <property type="entry name" value="PAP/OAS1 substrate-binding domain"/>
    <property type="match status" value="1"/>
</dbReference>
<dbReference type="Pfam" id="PF03828">
    <property type="entry name" value="PAP_assoc"/>
    <property type="match status" value="1"/>
</dbReference>
<evidence type="ECO:0000256" key="10">
    <source>
        <dbReference type="SAM" id="MobiDB-lite"/>
    </source>
</evidence>
<evidence type="ECO:0000259" key="12">
    <source>
        <dbReference type="Pfam" id="PF22600"/>
    </source>
</evidence>
<dbReference type="PANTHER" id="PTHR12271">
    <property type="entry name" value="POLY A POLYMERASE CID PAP -RELATED"/>
    <property type="match status" value="1"/>
</dbReference>
<dbReference type="InterPro" id="IPR054708">
    <property type="entry name" value="MTPAP-like_central"/>
</dbReference>
<comment type="cofactor">
    <cofactor evidence="2">
        <name>Mg(2+)</name>
        <dbReference type="ChEBI" id="CHEBI:18420"/>
    </cofactor>
</comment>
<protein>
    <recommendedName>
        <fullName evidence="5">polynucleotide adenylyltransferase</fullName>
        <ecNumber evidence="5">2.7.7.19</ecNumber>
    </recommendedName>
</protein>
<evidence type="ECO:0000313" key="14">
    <source>
        <dbReference type="Proteomes" id="UP001412239"/>
    </source>
</evidence>
<feature type="compositionally biased region" description="Pro residues" evidence="10">
    <location>
        <begin position="277"/>
        <end position="289"/>
    </location>
</feature>
<evidence type="ECO:0000259" key="11">
    <source>
        <dbReference type="Pfam" id="PF03828"/>
    </source>
</evidence>
<dbReference type="EC" id="2.7.7.19" evidence="5"/>
<evidence type="ECO:0000313" key="13">
    <source>
        <dbReference type="EMBL" id="CUS08174.1"/>
    </source>
</evidence>
<feature type="region of interest" description="Disordered" evidence="10">
    <location>
        <begin position="676"/>
        <end position="719"/>
    </location>
</feature>
<dbReference type="GO" id="GO:0046872">
    <property type="term" value="F:metal ion binding"/>
    <property type="evidence" value="ECO:0007669"/>
    <property type="project" value="UniProtKB-KW"/>
</dbReference>
<keyword evidence="8" id="KW-0479">Metal-binding</keyword>
<dbReference type="EMBL" id="LN891145">
    <property type="protein sequence ID" value="CUS08174.1"/>
    <property type="molecule type" value="Genomic_DNA"/>
</dbReference>
<dbReference type="GO" id="GO:0010605">
    <property type="term" value="P:negative regulation of macromolecule metabolic process"/>
    <property type="evidence" value="ECO:0007669"/>
    <property type="project" value="UniProtKB-ARBA"/>
</dbReference>
<comment type="cofactor">
    <cofactor evidence="1">
        <name>Mn(2+)</name>
        <dbReference type="ChEBI" id="CHEBI:29035"/>
    </cofactor>
</comment>
<feature type="compositionally biased region" description="Polar residues" evidence="10">
    <location>
        <begin position="143"/>
        <end position="156"/>
    </location>
</feature>
<proteinExistence type="inferred from homology"/>
<evidence type="ECO:0000256" key="6">
    <source>
        <dbReference type="ARBA" id="ARBA00022490"/>
    </source>
</evidence>
<evidence type="ECO:0000256" key="7">
    <source>
        <dbReference type="ARBA" id="ARBA00022679"/>
    </source>
</evidence>
<dbReference type="SUPFAM" id="SSF81301">
    <property type="entry name" value="Nucleotidyltransferase"/>
    <property type="match status" value="1"/>
</dbReference>
<feature type="compositionally biased region" description="Polar residues" evidence="10">
    <location>
        <begin position="212"/>
        <end position="223"/>
    </location>
</feature>
<dbReference type="CDD" id="cd05402">
    <property type="entry name" value="NT_PAP_TUTase"/>
    <property type="match status" value="1"/>
</dbReference>
<dbReference type="Gene3D" id="1.10.1410.10">
    <property type="match status" value="1"/>
</dbReference>
<name>A0A292PM17_9PEZI</name>
<dbReference type="GO" id="GO:0031123">
    <property type="term" value="P:RNA 3'-end processing"/>
    <property type="evidence" value="ECO:0007669"/>
    <property type="project" value="TreeGrafter"/>
</dbReference>
<dbReference type="InterPro" id="IPR002058">
    <property type="entry name" value="PAP_assoc"/>
</dbReference>
<keyword evidence="7" id="KW-0808">Transferase</keyword>
<dbReference type="InterPro" id="IPR043519">
    <property type="entry name" value="NT_sf"/>
</dbReference>
<evidence type="ECO:0000256" key="4">
    <source>
        <dbReference type="ARBA" id="ARBA00008593"/>
    </source>
</evidence>
<dbReference type="GO" id="GO:0050265">
    <property type="term" value="F:RNA uridylyltransferase activity"/>
    <property type="evidence" value="ECO:0007669"/>
    <property type="project" value="TreeGrafter"/>
</dbReference>
<sequence>MWTGQPPTAGHTPSTPPRHPQLPRGDSLEDQVRGMIISNSAGYRQSSQDVSPGHPPLQMPLTPHSQDRFYEKQDYSIPFPSESPGFDSQLLPINPSSQVSGPQTQGSQFGAPLPPVHSAHLSPSQQPPFTPGAQPRRTVPLLPQNQFPNRSSIPTHQDQRHMRPTLQQYPTPQHPHHHHQQQQQQPALNRQVKAREYPYTSVRRPQFRRGSQRNNPNQHSNIRSPPSTPPTTFLPADSHDQFPPLGAERPKDAPPKPPPKSPQKNTQGQAQYRAQRPPFPLQSRPPPQRKPAFRNPQVSSQAGKDRMGPFNPEQMVHEQNTNLQVFAREIITAATPTPEELGAQNRHLKKCRAICQGVCPEGELVPFGSLVTGFAITESDLDAVLTFPYSEDLFSTPDKSDESNSLPHNLAKAFQSEGFMVTLLLKTRVPIMKLALKATDENQFDLNCDIGFNNDLGVHNTRMLQTYSRCDPRVKEMVLFIKWWAKRRHINSPYRGTLSSYGYVLMIIHFLINVVDPPVLINLQNTRIPEDVPADQIFDEGGEGEHQIWYAKDIEHLPKTTNQMHVGQLLHGFFEYYSYRFQWGREVISIRTHGGIFSKQEKGWVAAVTRPGRSGQTQVKDRYLLTIEDPFETNHNVGRTCNAPGVDRIRAEFKRAVNIIRFRDGGKSMRELLCQEAPPEKPWVRREDDELRGGKSNPDQDANKETNADGGMPTEGGGE</sequence>
<dbReference type="Pfam" id="PF22600">
    <property type="entry name" value="MTPAP-like_central"/>
    <property type="match status" value="1"/>
</dbReference>
<dbReference type="GO" id="GO:0005737">
    <property type="term" value="C:cytoplasm"/>
    <property type="evidence" value="ECO:0007669"/>
    <property type="project" value="UniProtKB-SubCell"/>
</dbReference>
<reference evidence="13" key="1">
    <citation type="submission" date="2015-10" db="EMBL/GenBank/DDBJ databases">
        <authorList>
            <person name="Regsiter A."/>
            <person name="william w."/>
        </authorList>
    </citation>
    <scope>NUCLEOTIDE SEQUENCE</scope>
    <source>
        <strain evidence="13">Montdore</strain>
    </source>
</reference>
<keyword evidence="14" id="KW-1185">Reference proteome</keyword>
<comment type="subcellular location">
    <subcellularLocation>
        <location evidence="3">Cytoplasm</location>
    </subcellularLocation>
</comment>
<feature type="domain" description="PAP-associated" evidence="11">
    <location>
        <begin position="566"/>
        <end position="635"/>
    </location>
</feature>
<dbReference type="GO" id="GO:1990817">
    <property type="term" value="F:poly(A) RNA polymerase activity"/>
    <property type="evidence" value="ECO:0007669"/>
    <property type="project" value="UniProtKB-EC"/>
</dbReference>
<dbReference type="PANTHER" id="PTHR12271:SF40">
    <property type="entry name" value="POLY(A) RNA POLYMERASE GLD2"/>
    <property type="match status" value="1"/>
</dbReference>
<dbReference type="Gene3D" id="3.30.460.10">
    <property type="entry name" value="Beta Polymerase, domain 2"/>
    <property type="match status" value="1"/>
</dbReference>
<evidence type="ECO:0000256" key="2">
    <source>
        <dbReference type="ARBA" id="ARBA00001946"/>
    </source>
</evidence>
<feature type="compositionally biased region" description="Polar residues" evidence="10">
    <location>
        <begin position="94"/>
        <end position="108"/>
    </location>
</feature>
<evidence type="ECO:0000256" key="1">
    <source>
        <dbReference type="ARBA" id="ARBA00001936"/>
    </source>
</evidence>
<evidence type="ECO:0000256" key="8">
    <source>
        <dbReference type="ARBA" id="ARBA00022723"/>
    </source>
</evidence>